<comment type="caution">
    <text evidence="3">The sequence shown here is derived from an EMBL/GenBank/DDBJ whole genome shotgun (WGS) entry which is preliminary data.</text>
</comment>
<dbReference type="Pfam" id="PF02645">
    <property type="entry name" value="DegV"/>
    <property type="match status" value="1"/>
</dbReference>
<dbReference type="EMBL" id="JBIASD010000014">
    <property type="protein sequence ID" value="MFF3668228.1"/>
    <property type="molecule type" value="Genomic_DNA"/>
</dbReference>
<proteinExistence type="predicted"/>
<gene>
    <name evidence="3" type="ORF">ACFYXI_21825</name>
</gene>
<dbReference type="InterPro" id="IPR043168">
    <property type="entry name" value="DegV_C"/>
</dbReference>
<evidence type="ECO:0000256" key="2">
    <source>
        <dbReference type="SAM" id="Phobius"/>
    </source>
</evidence>
<dbReference type="RefSeq" id="WP_387413679.1">
    <property type="nucleotide sequence ID" value="NZ_JBIASD010000014.1"/>
</dbReference>
<dbReference type="InterPro" id="IPR050270">
    <property type="entry name" value="DegV_domain_contain"/>
</dbReference>
<dbReference type="PANTHER" id="PTHR33434">
    <property type="entry name" value="DEGV DOMAIN-CONTAINING PROTEIN DR_1986-RELATED"/>
    <property type="match status" value="1"/>
</dbReference>
<sequence length="284" mass="28287">MPVAVVTDSTAYLDASVVAALGVTVVPLQVVIDGREYADTADPAVVGVAEALREHASVTTSQPAPQHFAAAYAEAAAGGADGVVSVHLSGSLSGTVEAARLAAKESPIPVEVVDSGSVGMGLGFPVLSAAEAARLGSPLTDVASTAKASAAATRSIFYVDTLEYLRRGGRIGAAAGLLGSALAIKPLLDLADGTITVLEKVRTANRAIARLVDLAVEAARAGEVRVAVQHLGAAERAGALVDALASRLPRASRPLLVEVGAVIGAHVGLGLLAVTIAPAHPQAG</sequence>
<organism evidence="3 4">
    <name type="scientific">Microtetraspora malaysiensis</name>
    <dbReference type="NCBI Taxonomy" id="161358"/>
    <lineage>
        <taxon>Bacteria</taxon>
        <taxon>Bacillati</taxon>
        <taxon>Actinomycetota</taxon>
        <taxon>Actinomycetes</taxon>
        <taxon>Streptosporangiales</taxon>
        <taxon>Streptosporangiaceae</taxon>
        <taxon>Microtetraspora</taxon>
    </lineage>
</organism>
<dbReference type="PROSITE" id="PS51482">
    <property type="entry name" value="DEGV"/>
    <property type="match status" value="1"/>
</dbReference>
<dbReference type="InterPro" id="IPR003797">
    <property type="entry name" value="DegV"/>
</dbReference>
<protein>
    <submittedName>
        <fullName evidence="3">DegV family protein</fullName>
    </submittedName>
</protein>
<keyword evidence="2" id="KW-1133">Transmembrane helix</keyword>
<feature type="transmembrane region" description="Helical" evidence="2">
    <location>
        <begin position="255"/>
        <end position="277"/>
    </location>
</feature>
<name>A0ABW6SVF3_9ACTN</name>
<dbReference type="NCBIfam" id="TIGR00762">
    <property type="entry name" value="DegV"/>
    <property type="match status" value="1"/>
</dbReference>
<dbReference type="Proteomes" id="UP001602013">
    <property type="component" value="Unassembled WGS sequence"/>
</dbReference>
<keyword evidence="1" id="KW-0446">Lipid-binding</keyword>
<dbReference type="SUPFAM" id="SSF82549">
    <property type="entry name" value="DAK1/DegV-like"/>
    <property type="match status" value="1"/>
</dbReference>
<evidence type="ECO:0000313" key="4">
    <source>
        <dbReference type="Proteomes" id="UP001602013"/>
    </source>
</evidence>
<accession>A0ABW6SVF3</accession>
<dbReference type="Gene3D" id="3.40.50.10170">
    <property type="match status" value="1"/>
</dbReference>
<evidence type="ECO:0000313" key="3">
    <source>
        <dbReference type="EMBL" id="MFF3668228.1"/>
    </source>
</evidence>
<dbReference type="Gene3D" id="3.30.1180.10">
    <property type="match status" value="1"/>
</dbReference>
<evidence type="ECO:0000256" key="1">
    <source>
        <dbReference type="ARBA" id="ARBA00023121"/>
    </source>
</evidence>
<keyword evidence="2" id="KW-0812">Transmembrane</keyword>
<keyword evidence="2" id="KW-0472">Membrane</keyword>
<reference evidence="3 4" key="1">
    <citation type="submission" date="2024-10" db="EMBL/GenBank/DDBJ databases">
        <title>The Natural Products Discovery Center: Release of the First 8490 Sequenced Strains for Exploring Actinobacteria Biosynthetic Diversity.</title>
        <authorList>
            <person name="Kalkreuter E."/>
            <person name="Kautsar S.A."/>
            <person name="Yang D."/>
            <person name="Bader C.D."/>
            <person name="Teijaro C.N."/>
            <person name="Fluegel L."/>
            <person name="Davis C.M."/>
            <person name="Simpson J.R."/>
            <person name="Lauterbach L."/>
            <person name="Steele A.D."/>
            <person name="Gui C."/>
            <person name="Meng S."/>
            <person name="Li G."/>
            <person name="Viehrig K."/>
            <person name="Ye F."/>
            <person name="Su P."/>
            <person name="Kiefer A.F."/>
            <person name="Nichols A."/>
            <person name="Cepeda A.J."/>
            <person name="Yan W."/>
            <person name="Fan B."/>
            <person name="Jiang Y."/>
            <person name="Adhikari A."/>
            <person name="Zheng C.-J."/>
            <person name="Schuster L."/>
            <person name="Cowan T.M."/>
            <person name="Smanski M.J."/>
            <person name="Chevrette M.G."/>
            <person name="De Carvalho L.P.S."/>
            <person name="Shen B."/>
        </authorList>
    </citation>
    <scope>NUCLEOTIDE SEQUENCE [LARGE SCALE GENOMIC DNA]</scope>
    <source>
        <strain evidence="3 4">NPDC002173</strain>
    </source>
</reference>
<dbReference type="PANTHER" id="PTHR33434:SF2">
    <property type="entry name" value="FATTY ACID-BINDING PROTEIN TM_1468"/>
    <property type="match status" value="1"/>
</dbReference>
<keyword evidence="4" id="KW-1185">Reference proteome</keyword>